<evidence type="ECO:0000313" key="1">
    <source>
        <dbReference type="Ensembl" id="ENSFHEP00000035133.1"/>
    </source>
</evidence>
<dbReference type="STRING" id="8078.ENSFHEP00000035133"/>
<dbReference type="PANTHER" id="PTHR15117:SF5">
    <property type="entry name" value="ATAXIN-7-LIKE PROTEIN 2"/>
    <property type="match status" value="1"/>
</dbReference>
<accession>A0A3Q2R4Q3</accession>
<reference evidence="1" key="2">
    <citation type="submission" date="2025-09" db="UniProtKB">
        <authorList>
            <consortium name="Ensembl"/>
        </authorList>
    </citation>
    <scope>IDENTIFICATION</scope>
</reference>
<proteinExistence type="predicted"/>
<keyword evidence="2" id="KW-1185">Reference proteome</keyword>
<dbReference type="GeneTree" id="ENSGT00940000159736"/>
<dbReference type="InterPro" id="IPR052237">
    <property type="entry name" value="Ataxin-7-like_regulator"/>
</dbReference>
<dbReference type="AlphaFoldDB" id="A0A3Q2R4Q3"/>
<evidence type="ECO:0000313" key="2">
    <source>
        <dbReference type="Proteomes" id="UP000265000"/>
    </source>
</evidence>
<sequence>MAAIDRRVPSLDEFVGQSWTAWADRVGVAAADDMSIFGLYPGHDDFYLVVCSHCGQVVKPQAFEKHCERRHGPLSSQGSDKAQHLVFYLAKEQQFNMEASKRNRPEMEQNTTSYTCPVEVKIHNSNTV</sequence>
<reference evidence="1" key="1">
    <citation type="submission" date="2025-08" db="UniProtKB">
        <authorList>
            <consortium name="Ensembl"/>
        </authorList>
    </citation>
    <scope>IDENTIFICATION</scope>
</reference>
<dbReference type="PANTHER" id="PTHR15117">
    <property type="entry name" value="ATAXIN 7 RELATED"/>
    <property type="match status" value="1"/>
</dbReference>
<dbReference type="Proteomes" id="UP000265000">
    <property type="component" value="Unplaced"/>
</dbReference>
<protein>
    <recommendedName>
        <fullName evidence="3">Ataxin-7-like protein 2</fullName>
    </recommendedName>
</protein>
<dbReference type="Ensembl" id="ENSFHET00000030864.1">
    <property type="protein sequence ID" value="ENSFHEP00000035133.1"/>
    <property type="gene ID" value="ENSFHEG00000023186.1"/>
</dbReference>
<organism evidence="1 2">
    <name type="scientific">Fundulus heteroclitus</name>
    <name type="common">Killifish</name>
    <name type="synonym">Mummichog</name>
    <dbReference type="NCBI Taxonomy" id="8078"/>
    <lineage>
        <taxon>Eukaryota</taxon>
        <taxon>Metazoa</taxon>
        <taxon>Chordata</taxon>
        <taxon>Craniata</taxon>
        <taxon>Vertebrata</taxon>
        <taxon>Euteleostomi</taxon>
        <taxon>Actinopterygii</taxon>
        <taxon>Neopterygii</taxon>
        <taxon>Teleostei</taxon>
        <taxon>Neoteleostei</taxon>
        <taxon>Acanthomorphata</taxon>
        <taxon>Ovalentaria</taxon>
        <taxon>Atherinomorphae</taxon>
        <taxon>Cyprinodontiformes</taxon>
        <taxon>Fundulidae</taxon>
        <taxon>Fundulus</taxon>
    </lineage>
</organism>
<evidence type="ECO:0008006" key="3">
    <source>
        <dbReference type="Google" id="ProtNLM"/>
    </source>
</evidence>
<name>A0A3Q2R4Q3_FUNHE</name>